<dbReference type="AlphaFoldDB" id="B2A5Y2"/>
<dbReference type="SUPFAM" id="SSF53850">
    <property type="entry name" value="Periplasmic binding protein-like II"/>
    <property type="match status" value="1"/>
</dbReference>
<dbReference type="PANTHER" id="PTHR47737">
    <property type="entry name" value="GLYCINE BETAINE/PROLINE BETAINE TRANSPORT SYSTEM PERMEASE PROTEIN PROW"/>
    <property type="match status" value="1"/>
</dbReference>
<feature type="signal peptide" evidence="5">
    <location>
        <begin position="1"/>
        <end position="19"/>
    </location>
</feature>
<reference evidence="7 8" key="1">
    <citation type="submission" date="2008-04" db="EMBL/GenBank/DDBJ databases">
        <title>Complete sequence of chromosome of Natranaerobius thermophilus JW/NM-WN-LF.</title>
        <authorList>
            <consortium name="US DOE Joint Genome Institute"/>
            <person name="Copeland A."/>
            <person name="Lucas S."/>
            <person name="Lapidus A."/>
            <person name="Glavina del Rio T."/>
            <person name="Dalin E."/>
            <person name="Tice H."/>
            <person name="Bruce D."/>
            <person name="Goodwin L."/>
            <person name="Pitluck S."/>
            <person name="Chertkov O."/>
            <person name="Brettin T."/>
            <person name="Detter J.C."/>
            <person name="Han C."/>
            <person name="Kuske C.R."/>
            <person name="Schmutz J."/>
            <person name="Larimer F."/>
            <person name="Land M."/>
            <person name="Hauser L."/>
            <person name="Kyrpides N."/>
            <person name="Lykidis A."/>
            <person name="Mesbah N.M."/>
            <person name="Wiegel J."/>
        </authorList>
    </citation>
    <scope>NUCLEOTIDE SEQUENCE [LARGE SCALE GENOMIC DNA]</scope>
    <source>
        <strain evidence="8">ATCC BAA-1301 / DSM 18059 / JW/NM-WN-LF</strain>
    </source>
</reference>
<dbReference type="HOGENOM" id="CLU_008673_1_0_9"/>
<comment type="subcellular location">
    <subcellularLocation>
        <location evidence="1">Cell membrane</location>
    </subcellularLocation>
</comment>
<proteinExistence type="predicted"/>
<accession>B2A5Y2</accession>
<evidence type="ECO:0000313" key="7">
    <source>
        <dbReference type="EMBL" id="ACB85399.1"/>
    </source>
</evidence>
<keyword evidence="3" id="KW-1003">Cell membrane</keyword>
<dbReference type="GO" id="GO:0043190">
    <property type="term" value="C:ATP-binding cassette (ABC) transporter complex"/>
    <property type="evidence" value="ECO:0007669"/>
    <property type="project" value="InterPro"/>
</dbReference>
<dbReference type="RefSeq" id="WP_012448265.1">
    <property type="nucleotide sequence ID" value="NC_010718.1"/>
</dbReference>
<dbReference type="Gene3D" id="3.40.190.100">
    <property type="entry name" value="Glycine betaine-binding periplasmic protein, domain 2"/>
    <property type="match status" value="1"/>
</dbReference>
<dbReference type="KEGG" id="nth:Nther_1827"/>
<dbReference type="GO" id="GO:0031460">
    <property type="term" value="P:glycine betaine transport"/>
    <property type="evidence" value="ECO:0007669"/>
    <property type="project" value="TreeGrafter"/>
</dbReference>
<evidence type="ECO:0000259" key="6">
    <source>
        <dbReference type="Pfam" id="PF04069"/>
    </source>
</evidence>
<dbReference type="PROSITE" id="PS51257">
    <property type="entry name" value="PROKAR_LIPOPROTEIN"/>
    <property type="match status" value="1"/>
</dbReference>
<dbReference type="InterPro" id="IPR007210">
    <property type="entry name" value="ABC_Gly_betaine_transp_sub-bd"/>
</dbReference>
<keyword evidence="2" id="KW-0813">Transport</keyword>
<dbReference type="STRING" id="457570.Nther_1827"/>
<evidence type="ECO:0000313" key="8">
    <source>
        <dbReference type="Proteomes" id="UP000001683"/>
    </source>
</evidence>
<dbReference type="GO" id="GO:0015871">
    <property type="term" value="P:choline transport"/>
    <property type="evidence" value="ECO:0007669"/>
    <property type="project" value="TreeGrafter"/>
</dbReference>
<dbReference type="eggNOG" id="COG2113">
    <property type="taxonomic scope" value="Bacteria"/>
</dbReference>
<organism evidence="7 8">
    <name type="scientific">Natranaerobius thermophilus (strain ATCC BAA-1301 / DSM 18059 / JW/NM-WN-LF)</name>
    <dbReference type="NCBI Taxonomy" id="457570"/>
    <lineage>
        <taxon>Bacteria</taxon>
        <taxon>Bacillati</taxon>
        <taxon>Bacillota</taxon>
        <taxon>Clostridia</taxon>
        <taxon>Natranaerobiales</taxon>
        <taxon>Natranaerobiaceae</taxon>
        <taxon>Natranaerobius</taxon>
    </lineage>
</organism>
<dbReference type="Pfam" id="PF04069">
    <property type="entry name" value="OpuAC"/>
    <property type="match status" value="1"/>
</dbReference>
<reference evidence="7 8" key="2">
    <citation type="journal article" date="2011" name="J. Bacteriol.">
        <title>Complete genome sequence of the anaerobic, halophilic alkalithermophile Natranaerobius thermophilus JW/NM-WN-LF.</title>
        <authorList>
            <person name="Zhao B."/>
            <person name="Mesbah N.M."/>
            <person name="Dalin E."/>
            <person name="Goodwin L."/>
            <person name="Nolan M."/>
            <person name="Pitluck S."/>
            <person name="Chertkov O."/>
            <person name="Brettin T.S."/>
            <person name="Han J."/>
            <person name="Larimer F.W."/>
            <person name="Land M.L."/>
            <person name="Hauser L."/>
            <person name="Kyrpides N."/>
            <person name="Wiegel J."/>
        </authorList>
    </citation>
    <scope>NUCLEOTIDE SEQUENCE [LARGE SCALE GENOMIC DNA]</scope>
    <source>
        <strain evidence="8">ATCC BAA-1301 / DSM 18059 / JW/NM-WN-LF</strain>
    </source>
</reference>
<dbReference type="InParanoid" id="B2A5Y2"/>
<keyword evidence="8" id="KW-1185">Reference proteome</keyword>
<evidence type="ECO:0000256" key="4">
    <source>
        <dbReference type="ARBA" id="ARBA00023136"/>
    </source>
</evidence>
<protein>
    <submittedName>
        <fullName evidence="7">Substrate-binding region of ABC-type glycine betaine transport system</fullName>
    </submittedName>
</protein>
<dbReference type="GO" id="GO:0015226">
    <property type="term" value="F:carnitine transmembrane transporter activity"/>
    <property type="evidence" value="ECO:0007669"/>
    <property type="project" value="TreeGrafter"/>
</dbReference>
<evidence type="ECO:0000256" key="1">
    <source>
        <dbReference type="ARBA" id="ARBA00004236"/>
    </source>
</evidence>
<keyword evidence="5" id="KW-0732">Signal</keyword>
<dbReference type="CDD" id="cd13639">
    <property type="entry name" value="PBP2_OpuAC_like"/>
    <property type="match status" value="1"/>
</dbReference>
<evidence type="ECO:0000256" key="3">
    <source>
        <dbReference type="ARBA" id="ARBA00022475"/>
    </source>
</evidence>
<dbReference type="Gene3D" id="3.40.190.10">
    <property type="entry name" value="Periplasmic binding protein-like II"/>
    <property type="match status" value="1"/>
</dbReference>
<feature type="domain" description="ABC-type glycine betaine transport system substrate-binding" evidence="6">
    <location>
        <begin position="36"/>
        <end position="280"/>
    </location>
</feature>
<name>B2A5Y2_NATTJ</name>
<feature type="chain" id="PRO_5039395294" evidence="5">
    <location>
        <begin position="20"/>
        <end position="291"/>
    </location>
</feature>
<dbReference type="OrthoDB" id="9787902at2"/>
<evidence type="ECO:0000256" key="2">
    <source>
        <dbReference type="ARBA" id="ARBA00022448"/>
    </source>
</evidence>
<dbReference type="GO" id="GO:0005275">
    <property type="term" value="F:amine transmembrane transporter activity"/>
    <property type="evidence" value="ECO:0007669"/>
    <property type="project" value="TreeGrafter"/>
</dbReference>
<dbReference type="EMBL" id="CP001034">
    <property type="protein sequence ID" value="ACB85399.1"/>
    <property type="molecule type" value="Genomic_DNA"/>
</dbReference>
<gene>
    <name evidence="7" type="ordered locus">Nther_1827</name>
</gene>
<keyword evidence="4" id="KW-0472">Membrane</keyword>
<evidence type="ECO:0000256" key="5">
    <source>
        <dbReference type="SAM" id="SignalP"/>
    </source>
</evidence>
<dbReference type="PANTHER" id="PTHR47737:SF1">
    <property type="entry name" value="GLYCINE BETAINE_PROLINE BETAINE TRANSPORT SYSTEM PERMEASE PROTEIN PROW"/>
    <property type="match status" value="1"/>
</dbReference>
<dbReference type="Proteomes" id="UP000001683">
    <property type="component" value="Chromosome"/>
</dbReference>
<sequence length="291" mass="33048">MRKLKLVLVTMITIVLLTACTNGGGGVTAGEESKETIKFGMTDWTSTAVPTEIARQILEEAGYETETTNADQPVIFVGLVDEEIDFFMDAWLPYTEEALWDEHGEDLQKVSASYKEAPLGWVVPEYVEEDTLDEFLANLDKYNNEIVGIDSGAGISEISKEMIEDLGIGDELEFVPSSEAAMMGEAMSAMDNEEPIAFLGWRPHSMFTQYDIKFLEGQEEYFKADNVYVISYEGIEDKHPEAYEILSDWSMPIEDLEEMMYEHEENDVEYEVLAEQWIKENRDKVDEMLGN</sequence>